<proteinExistence type="predicted"/>
<keyword evidence="4" id="KW-0479">Metal-binding</keyword>
<dbReference type="InterPro" id="IPR036922">
    <property type="entry name" value="Rieske_2Fe-2S_sf"/>
</dbReference>
<keyword evidence="3" id="KW-0001">2Fe-2S</keyword>
<evidence type="ECO:0000256" key="10">
    <source>
        <dbReference type="ARBA" id="ARBA00023136"/>
    </source>
</evidence>
<protein>
    <submittedName>
        <fullName evidence="13">Rieske 2Fe-2S domain-containing protein</fullName>
    </submittedName>
</protein>
<organism evidence="13 14">
    <name type="scientific">Pseudanabaena mucicola FACHB-723</name>
    <dbReference type="NCBI Taxonomy" id="2692860"/>
    <lineage>
        <taxon>Bacteria</taxon>
        <taxon>Bacillati</taxon>
        <taxon>Cyanobacteriota</taxon>
        <taxon>Cyanophyceae</taxon>
        <taxon>Pseudanabaenales</taxon>
        <taxon>Pseudanabaenaceae</taxon>
        <taxon>Pseudanabaena</taxon>
    </lineage>
</organism>
<keyword evidence="2 11" id="KW-0812">Transmembrane</keyword>
<comment type="caution">
    <text evidence="13">The sequence shown here is derived from an EMBL/GenBank/DDBJ whole genome shotgun (WGS) entry which is preliminary data.</text>
</comment>
<evidence type="ECO:0000256" key="6">
    <source>
        <dbReference type="ARBA" id="ARBA00022989"/>
    </source>
</evidence>
<dbReference type="Pfam" id="PF00355">
    <property type="entry name" value="Rieske"/>
    <property type="match status" value="1"/>
</dbReference>
<evidence type="ECO:0000313" key="13">
    <source>
        <dbReference type="EMBL" id="MBD2187772.1"/>
    </source>
</evidence>
<dbReference type="InterPro" id="IPR017941">
    <property type="entry name" value="Rieske_2Fe-2S"/>
</dbReference>
<comment type="subcellular location">
    <subcellularLocation>
        <location evidence="1">Membrane</location>
    </subcellularLocation>
</comment>
<keyword evidence="10 11" id="KW-0472">Membrane</keyword>
<dbReference type="CDD" id="cd03480">
    <property type="entry name" value="Rieske_RO_Alpha_PaO"/>
    <property type="match status" value="1"/>
</dbReference>
<dbReference type="Pfam" id="PF08417">
    <property type="entry name" value="PaO"/>
    <property type="match status" value="1"/>
</dbReference>
<keyword evidence="6 11" id="KW-1133">Transmembrane helix</keyword>
<evidence type="ECO:0000256" key="7">
    <source>
        <dbReference type="ARBA" id="ARBA00023002"/>
    </source>
</evidence>
<dbReference type="InterPro" id="IPR050584">
    <property type="entry name" value="Cholesterol_7-desaturase"/>
</dbReference>
<dbReference type="RefSeq" id="WP_190402640.1">
    <property type="nucleotide sequence ID" value="NZ_JACJQB010000008.1"/>
</dbReference>
<evidence type="ECO:0000256" key="4">
    <source>
        <dbReference type="ARBA" id="ARBA00022723"/>
    </source>
</evidence>
<feature type="transmembrane region" description="Helical" evidence="11">
    <location>
        <begin position="445"/>
        <end position="464"/>
    </location>
</feature>
<keyword evidence="7" id="KW-0560">Oxidoreductase</keyword>
<gene>
    <name evidence="13" type="ORF">H6F41_06400</name>
</gene>
<evidence type="ECO:0000256" key="1">
    <source>
        <dbReference type="ARBA" id="ARBA00004370"/>
    </source>
</evidence>
<name>A0ABR7ZVE3_9CYAN</name>
<evidence type="ECO:0000256" key="9">
    <source>
        <dbReference type="ARBA" id="ARBA00023014"/>
    </source>
</evidence>
<evidence type="ECO:0000256" key="2">
    <source>
        <dbReference type="ARBA" id="ARBA00022692"/>
    </source>
</evidence>
<evidence type="ECO:0000256" key="8">
    <source>
        <dbReference type="ARBA" id="ARBA00023004"/>
    </source>
</evidence>
<dbReference type="PANTHER" id="PTHR21266">
    <property type="entry name" value="IRON-SULFUR DOMAIN CONTAINING PROTEIN"/>
    <property type="match status" value="1"/>
</dbReference>
<dbReference type="EMBL" id="JACJQB010000008">
    <property type="protein sequence ID" value="MBD2187772.1"/>
    <property type="molecule type" value="Genomic_DNA"/>
</dbReference>
<sequence>MTTNTVPRDNLGGKFQSDADLRSQTAPNNLAAGGQDPERFDWQEVWYPVFYIEDLDKHKPAQFTLLERDLVIWWDRHSNAWKAFDDRCPHRLVPLSEGRIAEDGLLECPYHGWAFKGDGNCDRIPQQPEGGTAHLSPRACVKSLPTAERQGLLFIYAGNPENAPQVKIPIIEPLETDTEKWTLFGTFRDLPYDAITLLENVLDASHLPFTHHKSVGNRANAAPMVLEVLETDKHGFTGTWEEGPRRGKLGTQDTTFIAPSLMWHDLTSKQFGRTITAVYATPTRKGECRLFARFPFQFNSAIPRFFIGITPRWYSHIGQNSILEDDQIFLHYQERYLAETLAQTEVNGNHAKAFYLATPADAYVSELRKWVNRYAADPFAGHRLAAPLSKEVLLDRYHSHTSKCASCRQALQNVRKIKTISLAIAATAWTASPLLSILFAPVNLMTTLLSAIPATIAIAVWLVCKNLERKFIYGQETPLRNL</sequence>
<dbReference type="Proteomes" id="UP000642094">
    <property type="component" value="Unassembled WGS sequence"/>
</dbReference>
<dbReference type="Gene3D" id="3.90.380.10">
    <property type="entry name" value="Naphthalene 1,2-dioxygenase Alpha Subunit, Chain A, domain 1"/>
    <property type="match status" value="1"/>
</dbReference>
<dbReference type="PANTHER" id="PTHR21266:SF32">
    <property type="entry name" value="CHOLESTEROL 7-DESATURASE NVD"/>
    <property type="match status" value="1"/>
</dbReference>
<keyword evidence="9" id="KW-0411">Iron-sulfur</keyword>
<keyword evidence="14" id="KW-1185">Reference proteome</keyword>
<dbReference type="InterPro" id="IPR013626">
    <property type="entry name" value="PaO"/>
</dbReference>
<dbReference type="PROSITE" id="PS51296">
    <property type="entry name" value="RIESKE"/>
    <property type="match status" value="1"/>
</dbReference>
<reference evidence="13 14" key="1">
    <citation type="journal article" date="2020" name="ISME J.">
        <title>Comparative genomics reveals insights into cyanobacterial evolution and habitat adaptation.</title>
        <authorList>
            <person name="Chen M.Y."/>
            <person name="Teng W.K."/>
            <person name="Zhao L."/>
            <person name="Hu C.X."/>
            <person name="Zhou Y.K."/>
            <person name="Han B.P."/>
            <person name="Song L.R."/>
            <person name="Shu W.S."/>
        </authorList>
    </citation>
    <scope>NUCLEOTIDE SEQUENCE [LARGE SCALE GENOMIC DNA]</scope>
    <source>
        <strain evidence="13 14">FACHB-723</strain>
    </source>
</reference>
<feature type="domain" description="Rieske" evidence="12">
    <location>
        <begin position="46"/>
        <end position="155"/>
    </location>
</feature>
<accession>A0ABR7ZVE3</accession>
<keyword evidence="5" id="KW-0809">Transit peptide</keyword>
<evidence type="ECO:0000313" key="14">
    <source>
        <dbReference type="Proteomes" id="UP000642094"/>
    </source>
</evidence>
<dbReference type="SUPFAM" id="SSF50022">
    <property type="entry name" value="ISP domain"/>
    <property type="match status" value="1"/>
</dbReference>
<dbReference type="Gene3D" id="2.102.10.10">
    <property type="entry name" value="Rieske [2Fe-2S] iron-sulphur domain"/>
    <property type="match status" value="1"/>
</dbReference>
<evidence type="ECO:0000259" key="12">
    <source>
        <dbReference type="PROSITE" id="PS51296"/>
    </source>
</evidence>
<keyword evidence="8" id="KW-0408">Iron</keyword>
<evidence type="ECO:0000256" key="5">
    <source>
        <dbReference type="ARBA" id="ARBA00022946"/>
    </source>
</evidence>
<evidence type="ECO:0000256" key="11">
    <source>
        <dbReference type="SAM" id="Phobius"/>
    </source>
</evidence>
<dbReference type="SUPFAM" id="SSF55961">
    <property type="entry name" value="Bet v1-like"/>
    <property type="match status" value="1"/>
</dbReference>
<evidence type="ECO:0000256" key="3">
    <source>
        <dbReference type="ARBA" id="ARBA00022714"/>
    </source>
</evidence>